<evidence type="ECO:0000313" key="2">
    <source>
        <dbReference type="EMBL" id="GAA4029156.1"/>
    </source>
</evidence>
<proteinExistence type="predicted"/>
<keyword evidence="1" id="KW-0472">Membrane</keyword>
<dbReference type="EMBL" id="BAABCR010000013">
    <property type="protein sequence ID" value="GAA4029156.1"/>
    <property type="molecule type" value="Genomic_DNA"/>
</dbReference>
<name>A0ABP7TNZ7_9FLAO</name>
<feature type="transmembrane region" description="Helical" evidence="1">
    <location>
        <begin position="35"/>
        <end position="52"/>
    </location>
</feature>
<comment type="caution">
    <text evidence="2">The sequence shown here is derived from an EMBL/GenBank/DDBJ whole genome shotgun (WGS) entry which is preliminary data.</text>
</comment>
<accession>A0ABP7TNZ7</accession>
<reference evidence="3" key="1">
    <citation type="journal article" date="2019" name="Int. J. Syst. Evol. Microbiol.">
        <title>The Global Catalogue of Microorganisms (GCM) 10K type strain sequencing project: providing services to taxonomists for standard genome sequencing and annotation.</title>
        <authorList>
            <consortium name="The Broad Institute Genomics Platform"/>
            <consortium name="The Broad Institute Genome Sequencing Center for Infectious Disease"/>
            <person name="Wu L."/>
            <person name="Ma J."/>
        </authorList>
    </citation>
    <scope>NUCLEOTIDE SEQUENCE [LARGE SCALE GENOMIC DNA]</scope>
    <source>
        <strain evidence="3">JCM 17064</strain>
    </source>
</reference>
<keyword evidence="3" id="KW-1185">Reference proteome</keyword>
<sequence length="76" mass="8744">MSKKTKALLYNLFCFAAIFVAVRFLLVIYTHLTGFWLPLTAFVIGTLLAPKFQAVNTKEGEKVFMKWLFLKGIREV</sequence>
<gene>
    <name evidence="2" type="ORF">GCM10022386_11090</name>
</gene>
<organism evidence="2 3">
    <name type="scientific">Flavobacterium cheonhonense</name>
    <dbReference type="NCBI Taxonomy" id="706185"/>
    <lineage>
        <taxon>Bacteria</taxon>
        <taxon>Pseudomonadati</taxon>
        <taxon>Bacteroidota</taxon>
        <taxon>Flavobacteriia</taxon>
        <taxon>Flavobacteriales</taxon>
        <taxon>Flavobacteriaceae</taxon>
        <taxon>Flavobacterium</taxon>
    </lineage>
</organism>
<keyword evidence="1" id="KW-1133">Transmembrane helix</keyword>
<evidence type="ECO:0000256" key="1">
    <source>
        <dbReference type="SAM" id="Phobius"/>
    </source>
</evidence>
<keyword evidence="1" id="KW-0812">Transmembrane</keyword>
<evidence type="ECO:0000313" key="3">
    <source>
        <dbReference type="Proteomes" id="UP001500968"/>
    </source>
</evidence>
<protein>
    <submittedName>
        <fullName evidence="2">Uncharacterized protein</fullName>
    </submittedName>
</protein>
<feature type="transmembrane region" description="Helical" evidence="1">
    <location>
        <begin position="7"/>
        <end position="29"/>
    </location>
</feature>
<dbReference type="Proteomes" id="UP001500968">
    <property type="component" value="Unassembled WGS sequence"/>
</dbReference>
<dbReference type="RefSeq" id="WP_324690692.1">
    <property type="nucleotide sequence ID" value="NZ_BAABCR010000013.1"/>
</dbReference>